<organism evidence="2 3">
    <name type="scientific">Caenorhabditis angaria</name>
    <dbReference type="NCBI Taxonomy" id="860376"/>
    <lineage>
        <taxon>Eukaryota</taxon>
        <taxon>Metazoa</taxon>
        <taxon>Ecdysozoa</taxon>
        <taxon>Nematoda</taxon>
        <taxon>Chromadorea</taxon>
        <taxon>Rhabditida</taxon>
        <taxon>Rhabditina</taxon>
        <taxon>Rhabditomorpha</taxon>
        <taxon>Rhabditoidea</taxon>
        <taxon>Rhabditidae</taxon>
        <taxon>Peloderinae</taxon>
        <taxon>Caenorhabditis</taxon>
    </lineage>
</organism>
<dbReference type="GO" id="GO:0090314">
    <property type="term" value="P:positive regulation of protein targeting to membrane"/>
    <property type="evidence" value="ECO:0007669"/>
    <property type="project" value="TreeGrafter"/>
</dbReference>
<dbReference type="PANTHER" id="PTHR37412:SF2">
    <property type="entry name" value="C2 DOMAIN-CONTAINING PROTEIN 5"/>
    <property type="match status" value="1"/>
</dbReference>
<dbReference type="GO" id="GO:0005886">
    <property type="term" value="C:plasma membrane"/>
    <property type="evidence" value="ECO:0007669"/>
    <property type="project" value="TreeGrafter"/>
</dbReference>
<dbReference type="GO" id="GO:0005509">
    <property type="term" value="F:calcium ion binding"/>
    <property type="evidence" value="ECO:0007669"/>
    <property type="project" value="TreeGrafter"/>
</dbReference>
<dbReference type="EMBL" id="CANHGI010000006">
    <property type="protein sequence ID" value="CAI5455566.1"/>
    <property type="molecule type" value="Genomic_DNA"/>
</dbReference>
<evidence type="ECO:0000259" key="1">
    <source>
        <dbReference type="PROSITE" id="PS50004"/>
    </source>
</evidence>
<dbReference type="PROSITE" id="PS50004">
    <property type="entry name" value="C2"/>
    <property type="match status" value="1"/>
</dbReference>
<proteinExistence type="predicted"/>
<dbReference type="GO" id="GO:0065002">
    <property type="term" value="P:intracellular protein transmembrane transport"/>
    <property type="evidence" value="ECO:0007669"/>
    <property type="project" value="TreeGrafter"/>
</dbReference>
<evidence type="ECO:0000313" key="2">
    <source>
        <dbReference type="EMBL" id="CAI5455566.1"/>
    </source>
</evidence>
<name>A0A9P1J300_9PELO</name>
<dbReference type="Pfam" id="PF23025">
    <property type="entry name" value="YbjQ_2"/>
    <property type="match status" value="2"/>
</dbReference>
<dbReference type="AlphaFoldDB" id="A0A9P1J300"/>
<dbReference type="PANTHER" id="PTHR37412">
    <property type="entry name" value="C2 DOMAIN-CONTAINING PROTEIN 5"/>
    <property type="match status" value="1"/>
</dbReference>
<dbReference type="SMART" id="SM00239">
    <property type="entry name" value="C2"/>
    <property type="match status" value="1"/>
</dbReference>
<dbReference type="OrthoDB" id="419768at2759"/>
<dbReference type="InterPro" id="IPR056431">
    <property type="entry name" value="C2CD5_YbjQ-rel_dom"/>
</dbReference>
<dbReference type="InterPro" id="IPR000008">
    <property type="entry name" value="C2_dom"/>
</dbReference>
<keyword evidence="3" id="KW-1185">Reference proteome</keyword>
<dbReference type="GO" id="GO:0072659">
    <property type="term" value="P:protein localization to plasma membrane"/>
    <property type="evidence" value="ECO:0007669"/>
    <property type="project" value="TreeGrafter"/>
</dbReference>
<evidence type="ECO:0000313" key="3">
    <source>
        <dbReference type="Proteomes" id="UP001152747"/>
    </source>
</evidence>
<dbReference type="GO" id="GO:0005544">
    <property type="term" value="F:calcium-dependent phospholipid binding"/>
    <property type="evidence" value="ECO:0007669"/>
    <property type="project" value="InterPro"/>
</dbReference>
<protein>
    <recommendedName>
        <fullName evidence="1">C2 domain-containing protein</fullName>
    </recommendedName>
</protein>
<accession>A0A9P1J300</accession>
<gene>
    <name evidence="2" type="ORF">CAMP_LOCUS18203</name>
</gene>
<comment type="caution">
    <text evidence="2">The sequence shown here is derived from an EMBL/GenBank/DDBJ whole genome shotgun (WGS) entry which is preliminary data.</text>
</comment>
<reference evidence="2" key="1">
    <citation type="submission" date="2022-11" db="EMBL/GenBank/DDBJ databases">
        <authorList>
            <person name="Kikuchi T."/>
        </authorList>
    </citation>
    <scope>NUCLEOTIDE SEQUENCE</scope>
    <source>
        <strain evidence="2">PS1010</strain>
    </source>
</reference>
<dbReference type="Gene3D" id="2.60.40.150">
    <property type="entry name" value="C2 domain"/>
    <property type="match status" value="1"/>
</dbReference>
<dbReference type="Pfam" id="PF00168">
    <property type="entry name" value="C2"/>
    <property type="match status" value="1"/>
</dbReference>
<sequence length="771" mass="86123">MLIPVTSDSLPVRLEILVENAKNLPVMNKSNNSCDAFVEVRFLETVEKTDVVTSLNPAWTNEPFVFDTDEKEISEEWLQFRVMDYDTYSANDAIGRVNVDCNILLERMRNTGIDTLEETLTMKVYDTIHGLRGDLTFQIKLQLLMIYNPLNYVQIYAGPNIPKDKKVCELIGLVDNIRCEKDPDYEWLDKIRTPRRTNDARQSAIRSTLRDAIIGLAQKTAKLGGNVILGFSEFVDMEGSTSDLLTCRVFGTAVKLIDKNVNILPYSGLVKPVLTIDKVPEDRQLAMGSLVLARAVHFLDEDENPETVRSAYWNALRAELYQQAKTVGCNLVIGYKESMTVNEGVALLTCVGTAVLFSDGTETPTIQVIFNNGSSRNSPVILKDEREKEKEVKEKKPLFKFAIGEGREKRSDSTPRSFRCMQYHSPEDENMFVQATKIIPCAYCKQGHVPEFMLSTQFCPPPQYYIGPRNFVQVSVCKKIPSDPNEVTDYANDIANALPYSDHELLGNLMNEAKTVNSSGNAIFALEVTCAICDDSLVCTMTGVLIRLNVISKSDTSSPSISNVLSFSSLQRQSDARRFSWGTVRDAIKFKSSGVFQSNLTLKVLNLKQDDNSSGGKTRLRLNTIVDKVRRKQHREYVTHVVFERHLSLSIGVHEFGTAGNVSSIAGVHLSGILSPNFINRDFVDNNVATARFSDVFVREDLSTAVKDSTTVDGFVTNALEERIASIKCFMGLGGSNCQVSNMRLTCPQFNVSKEHAHIIMIVSTDLFNLT</sequence>
<dbReference type="InterPro" id="IPR038983">
    <property type="entry name" value="C2CD5"/>
</dbReference>
<dbReference type="GO" id="GO:0010828">
    <property type="term" value="P:positive regulation of D-glucose transmembrane transport"/>
    <property type="evidence" value="ECO:0007669"/>
    <property type="project" value="TreeGrafter"/>
</dbReference>
<dbReference type="InterPro" id="IPR035892">
    <property type="entry name" value="C2_domain_sf"/>
</dbReference>
<dbReference type="SUPFAM" id="SSF49562">
    <property type="entry name" value="C2 domain (Calcium/lipid-binding domain, CaLB)"/>
    <property type="match status" value="1"/>
</dbReference>
<dbReference type="GO" id="GO:0031340">
    <property type="term" value="P:positive regulation of vesicle fusion"/>
    <property type="evidence" value="ECO:0007669"/>
    <property type="project" value="TreeGrafter"/>
</dbReference>
<dbReference type="Proteomes" id="UP001152747">
    <property type="component" value="Unassembled WGS sequence"/>
</dbReference>
<feature type="domain" description="C2" evidence="1">
    <location>
        <begin position="1"/>
        <end position="114"/>
    </location>
</feature>